<evidence type="ECO:0000313" key="10">
    <source>
        <dbReference type="EMBL" id="GAA5095889.1"/>
    </source>
</evidence>
<dbReference type="PANTHER" id="PTHR30337:SF0">
    <property type="entry name" value="NUCLEASE SBCCD SUBUNIT D"/>
    <property type="match status" value="1"/>
</dbReference>
<dbReference type="Pfam" id="PF00149">
    <property type="entry name" value="Metallophos"/>
    <property type="match status" value="1"/>
</dbReference>
<dbReference type="InterPro" id="IPR004843">
    <property type="entry name" value="Calcineurin-like_PHP"/>
</dbReference>
<evidence type="ECO:0000313" key="11">
    <source>
        <dbReference type="Proteomes" id="UP001500631"/>
    </source>
</evidence>
<feature type="coiled-coil region" evidence="7">
    <location>
        <begin position="291"/>
        <end position="318"/>
    </location>
</feature>
<evidence type="ECO:0000256" key="4">
    <source>
        <dbReference type="ARBA" id="ARBA00022722"/>
    </source>
</evidence>
<keyword evidence="4 7" id="KW-0540">Nuclease</keyword>
<dbReference type="NCBIfam" id="TIGR00619">
    <property type="entry name" value="sbcd"/>
    <property type="match status" value="1"/>
</dbReference>
<gene>
    <name evidence="7" type="primary">sbcD</name>
    <name evidence="10" type="ORF">GCM10023338_05700</name>
</gene>
<reference evidence="11" key="1">
    <citation type="journal article" date="2019" name="Int. J. Syst. Evol. Microbiol.">
        <title>The Global Catalogue of Microorganisms (GCM) 10K type strain sequencing project: providing services to taxonomists for standard genome sequencing and annotation.</title>
        <authorList>
            <consortium name="The Broad Institute Genomics Platform"/>
            <consortium name="The Broad Institute Genome Sequencing Center for Infectious Disease"/>
            <person name="Wu L."/>
            <person name="Ma J."/>
        </authorList>
    </citation>
    <scope>NUCLEOTIDE SEQUENCE [LARGE SCALE GENOMIC DNA]</scope>
    <source>
        <strain evidence="11">JCM 18424</strain>
    </source>
</reference>
<comment type="similarity">
    <text evidence="1 7">Belongs to the SbcD family.</text>
</comment>
<name>A0ABP9MFL3_9GAMM</name>
<dbReference type="GO" id="GO:0004527">
    <property type="term" value="F:exonuclease activity"/>
    <property type="evidence" value="ECO:0007669"/>
    <property type="project" value="UniProtKB-KW"/>
</dbReference>
<dbReference type="InterPro" id="IPR041796">
    <property type="entry name" value="Mre11_N"/>
</dbReference>
<feature type="domain" description="Calcineurin-like phosphoesterase" evidence="8">
    <location>
        <begin position="1"/>
        <end position="108"/>
    </location>
</feature>
<keyword evidence="6 7" id="KW-0269">Exonuclease</keyword>
<evidence type="ECO:0000256" key="7">
    <source>
        <dbReference type="RuleBase" id="RU363069"/>
    </source>
</evidence>
<keyword evidence="7" id="KW-0233">DNA recombination</keyword>
<evidence type="ECO:0000256" key="2">
    <source>
        <dbReference type="ARBA" id="ARBA00011322"/>
    </source>
</evidence>
<evidence type="ECO:0000256" key="3">
    <source>
        <dbReference type="ARBA" id="ARBA00013365"/>
    </source>
</evidence>
<dbReference type="CDD" id="cd00840">
    <property type="entry name" value="MPP_Mre11_N"/>
    <property type="match status" value="1"/>
</dbReference>
<dbReference type="InterPro" id="IPR050535">
    <property type="entry name" value="DNA_Repair-Maintenance_Comp"/>
</dbReference>
<dbReference type="EMBL" id="BAABKE010000002">
    <property type="protein sequence ID" value="GAA5095889.1"/>
    <property type="molecule type" value="Genomic_DNA"/>
</dbReference>
<dbReference type="InterPro" id="IPR026843">
    <property type="entry name" value="SbcD_C"/>
</dbReference>
<comment type="subunit">
    <text evidence="2 7">Heterodimer of SbcC and SbcD.</text>
</comment>
<dbReference type="Gene3D" id="3.60.21.10">
    <property type="match status" value="1"/>
</dbReference>
<comment type="function">
    <text evidence="7">SbcCD cleaves DNA hairpin structures. These structures can inhibit DNA replication and are intermediates in certain DNA recombination reactions. The complex acts as a 3'-&gt;5' double strand exonuclease that can open hairpins. It also has a 5' single-strand endonuclease activity.</text>
</comment>
<dbReference type="Proteomes" id="UP001500631">
    <property type="component" value="Unassembled WGS sequence"/>
</dbReference>
<proteinExistence type="inferred from homology"/>
<dbReference type="PANTHER" id="PTHR30337">
    <property type="entry name" value="COMPONENT OF ATP-DEPENDENT DSDNA EXONUCLEASE"/>
    <property type="match status" value="1"/>
</dbReference>
<evidence type="ECO:0000256" key="5">
    <source>
        <dbReference type="ARBA" id="ARBA00022801"/>
    </source>
</evidence>
<feature type="domain" description="Nuclease SbcCD subunit D C-terminal" evidence="9">
    <location>
        <begin position="287"/>
        <end position="381"/>
    </location>
</feature>
<evidence type="ECO:0000256" key="1">
    <source>
        <dbReference type="ARBA" id="ARBA00010555"/>
    </source>
</evidence>
<dbReference type="SUPFAM" id="SSF56300">
    <property type="entry name" value="Metallo-dependent phosphatases"/>
    <property type="match status" value="1"/>
</dbReference>
<keyword evidence="5 7" id="KW-0378">Hydrolase</keyword>
<dbReference type="Pfam" id="PF12320">
    <property type="entry name" value="SbcD_C"/>
    <property type="match status" value="1"/>
</dbReference>
<keyword evidence="7" id="KW-0255">Endonuclease</keyword>
<dbReference type="InterPro" id="IPR004593">
    <property type="entry name" value="SbcD"/>
</dbReference>
<accession>A0ABP9MFL3</accession>
<keyword evidence="11" id="KW-1185">Reference proteome</keyword>
<dbReference type="Gene3D" id="3.30.160.720">
    <property type="match status" value="1"/>
</dbReference>
<comment type="caution">
    <text evidence="10">The sequence shown here is derived from an EMBL/GenBank/DDBJ whole genome shotgun (WGS) entry which is preliminary data.</text>
</comment>
<evidence type="ECO:0000259" key="8">
    <source>
        <dbReference type="Pfam" id="PF00149"/>
    </source>
</evidence>
<organism evidence="10 11">
    <name type="scientific">Wohlfahrtiimonas larvae</name>
    <dbReference type="NCBI Taxonomy" id="1157986"/>
    <lineage>
        <taxon>Bacteria</taxon>
        <taxon>Pseudomonadati</taxon>
        <taxon>Pseudomonadota</taxon>
        <taxon>Gammaproteobacteria</taxon>
        <taxon>Cardiobacteriales</taxon>
        <taxon>Ignatzschineriaceae</taxon>
        <taxon>Wohlfahrtiimonas</taxon>
    </lineage>
</organism>
<evidence type="ECO:0000259" key="9">
    <source>
        <dbReference type="Pfam" id="PF12320"/>
    </source>
</evidence>
<protein>
    <recommendedName>
        <fullName evidence="3 7">Nuclease SbcCD subunit D</fullName>
    </recommendedName>
</protein>
<evidence type="ECO:0000256" key="6">
    <source>
        <dbReference type="ARBA" id="ARBA00022839"/>
    </source>
</evidence>
<dbReference type="RefSeq" id="WP_077924682.1">
    <property type="nucleotide sequence ID" value="NZ_BAABKE010000002.1"/>
</dbReference>
<dbReference type="InterPro" id="IPR029052">
    <property type="entry name" value="Metallo-depent_PP-like"/>
</dbReference>
<keyword evidence="7" id="KW-0235">DNA replication</keyword>
<sequence>MRILHTADWHLGRALYHKKRYAEFEAFLNWLADAITEHAVDALLIAGDVFDTSTPSNRAQSLYYEFLHRVAKGSCRHIVIIGGNHDSPSFLNAPKALLHTLNVHVVGAMPDDLQEEVITLYHNDQPEAIICAVPYLRDKDIRLLEAGENIDDKNAKLIEGIRNHYADVCVIAEAQQKDYENAGFKDIPIIGMGHLFTAGAQTVDGDGVRELYVGTLAHVGRDLFPASLDYLALGHLHVPQKVGGAEHIRYSGSPIPMGYGEINQDKQVLLVDFVERSLTVTPLLVPRFQQLVRITGDVKNIQQKIEQLKAENSNAWLEIEYTGTEIVSNLRDLLDEALKNSDLEVLRIKNRRLMERVIHSEIDEEILDDLNPDEVFARCLTAFEVDEAEKAELRAAYQEIIQELQDHDKNAE</sequence>
<keyword evidence="7" id="KW-0175">Coiled coil</keyword>